<sequence length="305" mass="33394">MGDMFDVATSPNEVLLFFGHHANIDRNNKIWQANLARRNPAAASRQAMYGYPASSANYPYDNPGCYLNDVVNANFRFTDIFGPSAVKPSGFTHADVLWGTRPGVSSPYTYDSMVRSGPQLGVWRSPGGAAMLCRGSSTEQAAAAVSPAVPQPPPAAAAAAAAMQEVDYFATDKRPIVLYDGICNMCNRGVSRLLRRDKLGVYRFAALQSTPGRQLLARCGRAPDDISSVVLVEENCFYIKSEAVLRTLLKMRMPLPLLAGLALLVPRFIRDLLYAQMAKNRYWMFGKSDSCRVSDEGFADRFLGA</sequence>
<dbReference type="Gene3D" id="1.10.1280.10">
    <property type="entry name" value="Di-copper center containing domain from catechol oxidase"/>
    <property type="match status" value="1"/>
</dbReference>
<dbReference type="STRING" id="3088.A0A383VV60"/>
<protein>
    <recommendedName>
        <fullName evidence="3">Thiol-disulfide oxidoreductase DCC</fullName>
    </recommendedName>
</protein>
<dbReference type="Proteomes" id="UP000256970">
    <property type="component" value="Unassembled WGS sequence"/>
</dbReference>
<dbReference type="InterPro" id="IPR008922">
    <property type="entry name" value="Di-copper_centre_dom_sf"/>
</dbReference>
<name>A0A383VV60_TETOB</name>
<evidence type="ECO:0000313" key="1">
    <source>
        <dbReference type="EMBL" id="SZX69378.1"/>
    </source>
</evidence>
<evidence type="ECO:0008006" key="3">
    <source>
        <dbReference type="Google" id="ProtNLM"/>
    </source>
</evidence>
<dbReference type="Pfam" id="PF04134">
    <property type="entry name" value="DCC1-like"/>
    <property type="match status" value="1"/>
</dbReference>
<dbReference type="AlphaFoldDB" id="A0A383VV60"/>
<accession>A0A383VV60</accession>
<proteinExistence type="predicted"/>
<dbReference type="SUPFAM" id="SSF48056">
    <property type="entry name" value="Di-copper centre-containing domain"/>
    <property type="match status" value="1"/>
</dbReference>
<evidence type="ECO:0000313" key="2">
    <source>
        <dbReference type="Proteomes" id="UP000256970"/>
    </source>
</evidence>
<gene>
    <name evidence="1" type="ORF">BQ4739_LOCUS9662</name>
</gene>
<reference evidence="1 2" key="1">
    <citation type="submission" date="2016-10" db="EMBL/GenBank/DDBJ databases">
        <authorList>
            <person name="Cai Z."/>
        </authorList>
    </citation>
    <scope>NUCLEOTIDE SEQUENCE [LARGE SCALE GENOMIC DNA]</scope>
</reference>
<dbReference type="EMBL" id="FNXT01000925">
    <property type="protein sequence ID" value="SZX69378.1"/>
    <property type="molecule type" value="Genomic_DNA"/>
</dbReference>
<keyword evidence="2" id="KW-1185">Reference proteome</keyword>
<dbReference type="PANTHER" id="PTHR33639">
    <property type="entry name" value="THIOL-DISULFIDE OXIDOREDUCTASE DCC"/>
    <property type="match status" value="1"/>
</dbReference>
<dbReference type="InterPro" id="IPR007263">
    <property type="entry name" value="DCC1-like"/>
</dbReference>
<dbReference type="PANTHER" id="PTHR33639:SF2">
    <property type="entry name" value="DUF393 DOMAIN-CONTAINING PROTEIN"/>
    <property type="match status" value="1"/>
</dbReference>
<organism evidence="1 2">
    <name type="scientific">Tetradesmus obliquus</name>
    <name type="common">Green alga</name>
    <name type="synonym">Acutodesmus obliquus</name>
    <dbReference type="NCBI Taxonomy" id="3088"/>
    <lineage>
        <taxon>Eukaryota</taxon>
        <taxon>Viridiplantae</taxon>
        <taxon>Chlorophyta</taxon>
        <taxon>core chlorophytes</taxon>
        <taxon>Chlorophyceae</taxon>
        <taxon>CS clade</taxon>
        <taxon>Sphaeropleales</taxon>
        <taxon>Scenedesmaceae</taxon>
        <taxon>Tetradesmus</taxon>
    </lineage>
</organism>
<dbReference type="GO" id="GO:0015035">
    <property type="term" value="F:protein-disulfide reductase activity"/>
    <property type="evidence" value="ECO:0007669"/>
    <property type="project" value="InterPro"/>
</dbReference>
<dbReference type="InterPro" id="IPR052927">
    <property type="entry name" value="DCC_oxidoreductase"/>
</dbReference>